<evidence type="ECO:0000313" key="1">
    <source>
        <dbReference type="EMBL" id="KAH3750037.1"/>
    </source>
</evidence>
<reference evidence="1" key="1">
    <citation type="journal article" date="2019" name="bioRxiv">
        <title>The Genome of the Zebra Mussel, Dreissena polymorpha: A Resource for Invasive Species Research.</title>
        <authorList>
            <person name="McCartney M.A."/>
            <person name="Auch B."/>
            <person name="Kono T."/>
            <person name="Mallez S."/>
            <person name="Zhang Y."/>
            <person name="Obille A."/>
            <person name="Becker A."/>
            <person name="Abrahante J.E."/>
            <person name="Garbe J."/>
            <person name="Badalamenti J.P."/>
            <person name="Herman A."/>
            <person name="Mangelson H."/>
            <person name="Liachko I."/>
            <person name="Sullivan S."/>
            <person name="Sone E.D."/>
            <person name="Koren S."/>
            <person name="Silverstein K.A.T."/>
            <person name="Beckman K.B."/>
            <person name="Gohl D.M."/>
        </authorList>
    </citation>
    <scope>NUCLEOTIDE SEQUENCE</scope>
    <source>
        <strain evidence="1">Duluth1</strain>
        <tissue evidence="1">Whole animal</tissue>
    </source>
</reference>
<name>A0A9D4DL46_DREPO</name>
<gene>
    <name evidence="1" type="ORF">DPMN_184553</name>
</gene>
<sequence>MYLDDITGPHRLGVGSGYTMSLTKVRQVFFLPATPELLDDVRYLLSHSVYRVMVRWCP</sequence>
<proteinExistence type="predicted"/>
<organism evidence="1 2">
    <name type="scientific">Dreissena polymorpha</name>
    <name type="common">Zebra mussel</name>
    <name type="synonym">Mytilus polymorpha</name>
    <dbReference type="NCBI Taxonomy" id="45954"/>
    <lineage>
        <taxon>Eukaryota</taxon>
        <taxon>Metazoa</taxon>
        <taxon>Spiralia</taxon>
        <taxon>Lophotrochozoa</taxon>
        <taxon>Mollusca</taxon>
        <taxon>Bivalvia</taxon>
        <taxon>Autobranchia</taxon>
        <taxon>Heteroconchia</taxon>
        <taxon>Euheterodonta</taxon>
        <taxon>Imparidentia</taxon>
        <taxon>Neoheterodontei</taxon>
        <taxon>Myida</taxon>
        <taxon>Dreissenoidea</taxon>
        <taxon>Dreissenidae</taxon>
        <taxon>Dreissena</taxon>
    </lineage>
</organism>
<protein>
    <submittedName>
        <fullName evidence="1">Uncharacterized protein</fullName>
    </submittedName>
</protein>
<dbReference type="Proteomes" id="UP000828390">
    <property type="component" value="Unassembled WGS sequence"/>
</dbReference>
<accession>A0A9D4DL46</accession>
<dbReference type="AlphaFoldDB" id="A0A9D4DL46"/>
<comment type="caution">
    <text evidence="1">The sequence shown here is derived from an EMBL/GenBank/DDBJ whole genome shotgun (WGS) entry which is preliminary data.</text>
</comment>
<keyword evidence="2" id="KW-1185">Reference proteome</keyword>
<evidence type="ECO:0000313" key="2">
    <source>
        <dbReference type="Proteomes" id="UP000828390"/>
    </source>
</evidence>
<dbReference type="EMBL" id="JAIWYP010000010">
    <property type="protein sequence ID" value="KAH3750037.1"/>
    <property type="molecule type" value="Genomic_DNA"/>
</dbReference>
<reference evidence="1" key="2">
    <citation type="submission" date="2020-11" db="EMBL/GenBank/DDBJ databases">
        <authorList>
            <person name="McCartney M.A."/>
            <person name="Auch B."/>
            <person name="Kono T."/>
            <person name="Mallez S."/>
            <person name="Becker A."/>
            <person name="Gohl D.M."/>
            <person name="Silverstein K.A.T."/>
            <person name="Koren S."/>
            <person name="Bechman K.B."/>
            <person name="Herman A."/>
            <person name="Abrahante J.E."/>
            <person name="Garbe J."/>
        </authorList>
    </citation>
    <scope>NUCLEOTIDE SEQUENCE</scope>
    <source>
        <strain evidence="1">Duluth1</strain>
        <tissue evidence="1">Whole animal</tissue>
    </source>
</reference>